<comment type="caution">
    <text evidence="1">The sequence shown here is derived from an EMBL/GenBank/DDBJ whole genome shotgun (WGS) entry which is preliminary data.</text>
</comment>
<protein>
    <recommendedName>
        <fullName evidence="3">AAA+ ATPase domain-containing protein</fullName>
    </recommendedName>
</protein>
<sequence>MKRYPKMQSPEAQKRVNEAYHQVECTVLDQATQEIEKNLAAHKEQYQTLLQQRKSERLLLEGRKEKTPKKSHHTRVKTELIELQKKYDQLCAKLDTFSKSSENKDILHTGEEVVYEAVIDPTQSFDLSQRWCEGFKFKSPSSILIVGPSGCAKTCFTKSLLLQHLDELFASPPAVIHYCYGAWQDGYREMHQHGIKFHDSLPNEEQLKQWFPKDDGLLVIDDLMTEGEDDKEVLDLFTKHSHHHNITVLYLCQDMFPPCKYAKSISRNAHYVVAFKNPRDQLGFKNILLQAFPMEWQDIMRVYSEATQRPYGYITLDLHPASTDAHRVFRIVFIFSSTSM</sequence>
<dbReference type="EMBL" id="LSMT01000420">
    <property type="protein sequence ID" value="PFX18269.1"/>
    <property type="molecule type" value="Genomic_DNA"/>
</dbReference>
<evidence type="ECO:0000313" key="1">
    <source>
        <dbReference type="EMBL" id="PFX18269.1"/>
    </source>
</evidence>
<dbReference type="Proteomes" id="UP000225706">
    <property type="component" value="Unassembled WGS sequence"/>
</dbReference>
<dbReference type="InterPro" id="IPR027417">
    <property type="entry name" value="P-loop_NTPase"/>
</dbReference>
<dbReference type="OrthoDB" id="5972392at2759"/>
<dbReference type="AlphaFoldDB" id="A0A2B4RN94"/>
<reference evidence="2" key="1">
    <citation type="journal article" date="2017" name="bioRxiv">
        <title>Comparative analysis of the genomes of Stylophora pistillata and Acropora digitifera provides evidence for extensive differences between species of corals.</title>
        <authorList>
            <person name="Voolstra C.R."/>
            <person name="Li Y."/>
            <person name="Liew Y.J."/>
            <person name="Baumgarten S."/>
            <person name="Zoccola D."/>
            <person name="Flot J.-F."/>
            <person name="Tambutte S."/>
            <person name="Allemand D."/>
            <person name="Aranda M."/>
        </authorList>
    </citation>
    <scope>NUCLEOTIDE SEQUENCE [LARGE SCALE GENOMIC DNA]</scope>
</reference>
<evidence type="ECO:0008006" key="3">
    <source>
        <dbReference type="Google" id="ProtNLM"/>
    </source>
</evidence>
<organism evidence="1 2">
    <name type="scientific">Stylophora pistillata</name>
    <name type="common">Smooth cauliflower coral</name>
    <dbReference type="NCBI Taxonomy" id="50429"/>
    <lineage>
        <taxon>Eukaryota</taxon>
        <taxon>Metazoa</taxon>
        <taxon>Cnidaria</taxon>
        <taxon>Anthozoa</taxon>
        <taxon>Hexacorallia</taxon>
        <taxon>Scleractinia</taxon>
        <taxon>Astrocoeniina</taxon>
        <taxon>Pocilloporidae</taxon>
        <taxon>Stylophora</taxon>
    </lineage>
</organism>
<evidence type="ECO:0000313" key="2">
    <source>
        <dbReference type="Proteomes" id="UP000225706"/>
    </source>
</evidence>
<gene>
    <name evidence="1" type="ORF">AWC38_SpisGene17372</name>
</gene>
<dbReference type="Gene3D" id="3.40.50.300">
    <property type="entry name" value="P-loop containing nucleotide triphosphate hydrolases"/>
    <property type="match status" value="1"/>
</dbReference>
<dbReference type="SUPFAM" id="SSF52540">
    <property type="entry name" value="P-loop containing nucleoside triphosphate hydrolases"/>
    <property type="match status" value="1"/>
</dbReference>
<name>A0A2B4RN94_STYPI</name>
<keyword evidence="2" id="KW-1185">Reference proteome</keyword>
<accession>A0A2B4RN94</accession>
<proteinExistence type="predicted"/>